<dbReference type="EMBL" id="JAMQGP010000007">
    <property type="protein sequence ID" value="MCM2680798.1"/>
    <property type="molecule type" value="Genomic_DNA"/>
</dbReference>
<keyword evidence="4 6" id="KW-1133">Transmembrane helix</keyword>
<dbReference type="GO" id="GO:0005886">
    <property type="term" value="C:plasma membrane"/>
    <property type="evidence" value="ECO:0007669"/>
    <property type="project" value="UniProtKB-SubCell"/>
</dbReference>
<keyword evidence="3 6" id="KW-0812">Transmembrane</keyword>
<gene>
    <name evidence="8" type="ORF">NAF29_14155</name>
</gene>
<dbReference type="AlphaFoldDB" id="A0AA42B8R0"/>
<evidence type="ECO:0000256" key="3">
    <source>
        <dbReference type="ARBA" id="ARBA00022692"/>
    </source>
</evidence>
<feature type="transmembrane region" description="Helical" evidence="6">
    <location>
        <begin position="36"/>
        <end position="56"/>
    </location>
</feature>
<dbReference type="PANTHER" id="PTHR36115">
    <property type="entry name" value="PROLINE-RICH ANTIGEN HOMOLOG-RELATED"/>
    <property type="match status" value="1"/>
</dbReference>
<feature type="transmembrane region" description="Helical" evidence="6">
    <location>
        <begin position="68"/>
        <end position="87"/>
    </location>
</feature>
<keyword evidence="5 6" id="KW-0472">Membrane</keyword>
<keyword evidence="2" id="KW-1003">Cell membrane</keyword>
<evidence type="ECO:0000256" key="5">
    <source>
        <dbReference type="ARBA" id="ARBA00023136"/>
    </source>
</evidence>
<dbReference type="RefSeq" id="WP_251262276.1">
    <property type="nucleotide sequence ID" value="NZ_JAMQGP010000007.1"/>
</dbReference>
<accession>A0AA42B8R0</accession>
<reference evidence="8 9" key="1">
    <citation type="journal article" date="2013" name="Antonie Van Leeuwenhoek">
        <title>Echinimonas agarilytica gen. nov., sp. nov., a new gammaproteobacterium isolated from the sea urchin Strongylocentrotus intermedius.</title>
        <authorList>
            <person name="Nedashkovskaya O.I."/>
            <person name="Stenkova A.M."/>
            <person name="Zhukova N.V."/>
            <person name="Van Trappen S."/>
            <person name="Lee J.S."/>
            <person name="Kim S.B."/>
        </authorList>
    </citation>
    <scope>NUCLEOTIDE SEQUENCE [LARGE SCALE GENOMIC DNA]</scope>
    <source>
        <strain evidence="8 9">KMM 6351</strain>
    </source>
</reference>
<evidence type="ECO:0000313" key="9">
    <source>
        <dbReference type="Proteomes" id="UP001165393"/>
    </source>
</evidence>
<feature type="transmembrane region" description="Helical" evidence="6">
    <location>
        <begin position="116"/>
        <end position="135"/>
    </location>
</feature>
<dbReference type="InterPro" id="IPR010432">
    <property type="entry name" value="RDD"/>
</dbReference>
<comment type="subcellular location">
    <subcellularLocation>
        <location evidence="1">Cell membrane</location>
        <topology evidence="1">Multi-pass membrane protein</topology>
    </subcellularLocation>
</comment>
<protein>
    <submittedName>
        <fullName evidence="8">RDD family protein</fullName>
    </submittedName>
</protein>
<evidence type="ECO:0000256" key="6">
    <source>
        <dbReference type="SAM" id="Phobius"/>
    </source>
</evidence>
<evidence type="ECO:0000256" key="2">
    <source>
        <dbReference type="ARBA" id="ARBA00022475"/>
    </source>
</evidence>
<evidence type="ECO:0000313" key="8">
    <source>
        <dbReference type="EMBL" id="MCM2680798.1"/>
    </source>
</evidence>
<evidence type="ECO:0000256" key="4">
    <source>
        <dbReference type="ARBA" id="ARBA00022989"/>
    </source>
</evidence>
<dbReference type="InterPro" id="IPR051791">
    <property type="entry name" value="Pra-immunoreactive"/>
</dbReference>
<evidence type="ECO:0000259" key="7">
    <source>
        <dbReference type="Pfam" id="PF06271"/>
    </source>
</evidence>
<feature type="domain" description="RDD" evidence="7">
    <location>
        <begin position="23"/>
        <end position="147"/>
    </location>
</feature>
<sequence length="156" mass="17799">MEETQQMTEQGIEQAEKSVTYIGFWKRVLSSIIDSLLLMLVTLPILFAIYGIEYFTSEQPIQGWADGVVNYVLPIAIVIFFWLRFAATPGKMVWRGVIVDARTLGPMSGMQCALRYIGYIISTVPLCLGFIWIAFDDKKQGWHDKIARTVVIERDE</sequence>
<proteinExistence type="predicted"/>
<evidence type="ECO:0000256" key="1">
    <source>
        <dbReference type="ARBA" id="ARBA00004651"/>
    </source>
</evidence>
<organism evidence="8 9">
    <name type="scientific">Echinimonas agarilytica</name>
    <dbReference type="NCBI Taxonomy" id="1215918"/>
    <lineage>
        <taxon>Bacteria</taxon>
        <taxon>Pseudomonadati</taxon>
        <taxon>Pseudomonadota</taxon>
        <taxon>Gammaproteobacteria</taxon>
        <taxon>Alteromonadales</taxon>
        <taxon>Echinimonadaceae</taxon>
        <taxon>Echinimonas</taxon>
    </lineage>
</organism>
<keyword evidence="9" id="KW-1185">Reference proteome</keyword>
<dbReference type="Pfam" id="PF06271">
    <property type="entry name" value="RDD"/>
    <property type="match status" value="1"/>
</dbReference>
<dbReference type="Proteomes" id="UP001165393">
    <property type="component" value="Unassembled WGS sequence"/>
</dbReference>
<dbReference type="PANTHER" id="PTHR36115:SF4">
    <property type="entry name" value="MEMBRANE PROTEIN"/>
    <property type="match status" value="1"/>
</dbReference>
<comment type="caution">
    <text evidence="8">The sequence shown here is derived from an EMBL/GenBank/DDBJ whole genome shotgun (WGS) entry which is preliminary data.</text>
</comment>
<name>A0AA42B8R0_9GAMM</name>